<dbReference type="CDD" id="cd09019">
    <property type="entry name" value="galactose_mutarotase_like"/>
    <property type="match status" value="1"/>
</dbReference>
<dbReference type="PANTHER" id="PTHR10091:SF0">
    <property type="entry name" value="GALACTOSE MUTAROTASE"/>
    <property type="match status" value="1"/>
</dbReference>
<dbReference type="SUPFAM" id="SSF74650">
    <property type="entry name" value="Galactose mutarotase-like"/>
    <property type="match status" value="1"/>
</dbReference>
<evidence type="ECO:0000256" key="4">
    <source>
        <dbReference type="ARBA" id="ARBA00013185"/>
    </source>
</evidence>
<comment type="similarity">
    <text evidence="3 8">Belongs to the aldose epimerase family.</text>
</comment>
<keyword evidence="10" id="KW-1185">Reference proteome</keyword>
<accession>A0ABS8DJZ4</accession>
<proteinExistence type="inferred from homology"/>
<comment type="catalytic activity">
    <reaction evidence="1 8">
        <text>alpha-D-glucose = beta-D-glucose</text>
        <dbReference type="Rhea" id="RHEA:10264"/>
        <dbReference type="ChEBI" id="CHEBI:15903"/>
        <dbReference type="ChEBI" id="CHEBI:17925"/>
        <dbReference type="EC" id="5.1.3.3"/>
    </reaction>
</comment>
<dbReference type="EMBL" id="JAJCIS010000014">
    <property type="protein sequence ID" value="MCB7388762.1"/>
    <property type="molecule type" value="Genomic_DNA"/>
</dbReference>
<protein>
    <recommendedName>
        <fullName evidence="5 8">Aldose 1-epimerase</fullName>
        <ecNumber evidence="4 8">5.1.3.3</ecNumber>
    </recommendedName>
</protein>
<gene>
    <name evidence="9" type="ORF">LIZ65_15850</name>
</gene>
<comment type="pathway">
    <text evidence="2 8">Carbohydrate metabolism; hexose metabolism.</text>
</comment>
<evidence type="ECO:0000256" key="5">
    <source>
        <dbReference type="ARBA" id="ARBA00014165"/>
    </source>
</evidence>
<dbReference type="InterPro" id="IPR047215">
    <property type="entry name" value="Galactose_mutarotase-like"/>
</dbReference>
<evidence type="ECO:0000256" key="3">
    <source>
        <dbReference type="ARBA" id="ARBA00006206"/>
    </source>
</evidence>
<dbReference type="InterPro" id="IPR014718">
    <property type="entry name" value="GH-type_carb-bd"/>
</dbReference>
<dbReference type="InterPro" id="IPR018052">
    <property type="entry name" value="Ald1_epimerase_CS"/>
</dbReference>
<organism evidence="9 10">
    <name type="scientific">Bariatricus massiliensis</name>
    <dbReference type="NCBI Taxonomy" id="1745713"/>
    <lineage>
        <taxon>Bacteria</taxon>
        <taxon>Bacillati</taxon>
        <taxon>Bacillota</taxon>
        <taxon>Clostridia</taxon>
        <taxon>Lachnospirales</taxon>
        <taxon>Lachnospiraceae</taxon>
        <taxon>Bariatricus</taxon>
    </lineage>
</organism>
<evidence type="ECO:0000313" key="9">
    <source>
        <dbReference type="EMBL" id="MCB7388762.1"/>
    </source>
</evidence>
<keyword evidence="6 8" id="KW-0413">Isomerase</keyword>
<comment type="caution">
    <text evidence="9">The sequence shown here is derived from an EMBL/GenBank/DDBJ whole genome shotgun (WGS) entry which is preliminary data.</text>
</comment>
<dbReference type="InterPro" id="IPR008183">
    <property type="entry name" value="Aldose_1/G6P_1-epimerase"/>
</dbReference>
<dbReference type="EC" id="5.1.3.3" evidence="4 8"/>
<dbReference type="Pfam" id="PF01263">
    <property type="entry name" value="Aldose_epim"/>
    <property type="match status" value="1"/>
</dbReference>
<keyword evidence="7 8" id="KW-0119">Carbohydrate metabolism</keyword>
<dbReference type="InterPro" id="IPR011013">
    <property type="entry name" value="Gal_mutarotase_sf_dom"/>
</dbReference>
<evidence type="ECO:0000256" key="8">
    <source>
        <dbReference type="PIRNR" id="PIRNR005096"/>
    </source>
</evidence>
<evidence type="ECO:0000256" key="2">
    <source>
        <dbReference type="ARBA" id="ARBA00005028"/>
    </source>
</evidence>
<evidence type="ECO:0000256" key="7">
    <source>
        <dbReference type="ARBA" id="ARBA00023277"/>
    </source>
</evidence>
<dbReference type="RefSeq" id="WP_066732990.1">
    <property type="nucleotide sequence ID" value="NZ_JAJCIQ010000014.1"/>
</dbReference>
<sequence length="346" mass="38133">MKVTDFGVTSKGEEARLFTLSNASGMEAAVTDYGAALVQVIVPDKEGHPCDVVCGYDEAAAYEEGDLFFGATVGRIANRIGGASFELNGKTYKLEENNNGNNLHSGMNFYCHRMWEVKETADDHVTFALESPDGDQGYPGAVHIEVTYTLTEDNGVKITYRAVPEEDTIINMTNHSYFNLDGHAAGEVLEQEVWIDADAFTRADAESIPTGEITPVEGTPMDFRTKKALGRDIETDYEALNFGAGYDHNWVLNNKGEFAKVAEMSSSESGITMEVYTDLPGMQLYTGNFIIEATGKGGAVYHKRQACCFETQYFPDAVNKANFEGPVYKKGEVYMTETMYRFSIAH</sequence>
<dbReference type="NCBIfam" id="NF008277">
    <property type="entry name" value="PRK11055.1"/>
    <property type="match status" value="1"/>
</dbReference>
<evidence type="ECO:0000256" key="1">
    <source>
        <dbReference type="ARBA" id="ARBA00001614"/>
    </source>
</evidence>
<reference evidence="9 10" key="1">
    <citation type="submission" date="2021-10" db="EMBL/GenBank/DDBJ databases">
        <title>Collection of gut derived symbiotic bacterial strains cultured from healthy donors.</title>
        <authorList>
            <person name="Lin H."/>
            <person name="Littmann E."/>
            <person name="Kohout C."/>
            <person name="Pamer E.G."/>
        </authorList>
    </citation>
    <scope>NUCLEOTIDE SEQUENCE [LARGE SCALE GENOMIC DNA]</scope>
    <source>
        <strain evidence="9 10">DFI.1.165</strain>
    </source>
</reference>
<evidence type="ECO:0000313" key="10">
    <source>
        <dbReference type="Proteomes" id="UP001299546"/>
    </source>
</evidence>
<evidence type="ECO:0000256" key="6">
    <source>
        <dbReference type="ARBA" id="ARBA00023235"/>
    </source>
</evidence>
<dbReference type="PROSITE" id="PS00545">
    <property type="entry name" value="ALDOSE_1_EPIMERASE"/>
    <property type="match status" value="1"/>
</dbReference>
<dbReference type="PANTHER" id="PTHR10091">
    <property type="entry name" value="ALDOSE-1-EPIMERASE"/>
    <property type="match status" value="1"/>
</dbReference>
<dbReference type="Gene3D" id="2.70.98.10">
    <property type="match status" value="1"/>
</dbReference>
<dbReference type="PIRSF" id="PIRSF005096">
    <property type="entry name" value="GALM"/>
    <property type="match status" value="1"/>
</dbReference>
<dbReference type="Proteomes" id="UP001299546">
    <property type="component" value="Unassembled WGS sequence"/>
</dbReference>
<name>A0ABS8DJZ4_9FIRM</name>
<dbReference type="InterPro" id="IPR015443">
    <property type="entry name" value="Aldose_1-epimerase"/>
</dbReference>